<dbReference type="EMBL" id="JAEVFJ010000004">
    <property type="protein sequence ID" value="KAH8105436.1"/>
    <property type="molecule type" value="Genomic_DNA"/>
</dbReference>
<organism evidence="9 10">
    <name type="scientific">Cristinia sonorae</name>
    <dbReference type="NCBI Taxonomy" id="1940300"/>
    <lineage>
        <taxon>Eukaryota</taxon>
        <taxon>Fungi</taxon>
        <taxon>Dikarya</taxon>
        <taxon>Basidiomycota</taxon>
        <taxon>Agaricomycotina</taxon>
        <taxon>Agaricomycetes</taxon>
        <taxon>Agaricomycetidae</taxon>
        <taxon>Agaricales</taxon>
        <taxon>Pleurotineae</taxon>
        <taxon>Stephanosporaceae</taxon>
        <taxon>Cristinia</taxon>
    </lineage>
</organism>
<evidence type="ECO:0000256" key="7">
    <source>
        <dbReference type="PIRSR" id="PIRSR005639-1"/>
    </source>
</evidence>
<dbReference type="GO" id="GO:0004359">
    <property type="term" value="F:glutaminase activity"/>
    <property type="evidence" value="ECO:0007669"/>
    <property type="project" value="UniProtKB-EC"/>
</dbReference>
<reference evidence="9" key="1">
    <citation type="journal article" date="2021" name="New Phytol.">
        <title>Evolutionary innovations through gain and loss of genes in the ectomycorrhizal Boletales.</title>
        <authorList>
            <person name="Wu G."/>
            <person name="Miyauchi S."/>
            <person name="Morin E."/>
            <person name="Kuo A."/>
            <person name="Drula E."/>
            <person name="Varga T."/>
            <person name="Kohler A."/>
            <person name="Feng B."/>
            <person name="Cao Y."/>
            <person name="Lipzen A."/>
            <person name="Daum C."/>
            <person name="Hundley H."/>
            <person name="Pangilinan J."/>
            <person name="Johnson J."/>
            <person name="Barry K."/>
            <person name="LaButti K."/>
            <person name="Ng V."/>
            <person name="Ahrendt S."/>
            <person name="Min B."/>
            <person name="Choi I.G."/>
            <person name="Park H."/>
            <person name="Plett J.M."/>
            <person name="Magnuson J."/>
            <person name="Spatafora J.W."/>
            <person name="Nagy L.G."/>
            <person name="Henrissat B."/>
            <person name="Grigoriev I.V."/>
            <person name="Yang Z.L."/>
            <person name="Xu J."/>
            <person name="Martin F.M."/>
        </authorList>
    </citation>
    <scope>NUCLEOTIDE SEQUENCE</scope>
    <source>
        <strain evidence="9">KKN 215</strain>
    </source>
</reference>
<dbReference type="PROSITE" id="PS51273">
    <property type="entry name" value="GATASE_TYPE_1"/>
    <property type="match status" value="1"/>
</dbReference>
<dbReference type="InterPro" id="IPR029062">
    <property type="entry name" value="Class_I_gatase-like"/>
</dbReference>
<feature type="active site" description="Charge relay system" evidence="7">
    <location>
        <position position="236"/>
    </location>
</feature>
<evidence type="ECO:0000256" key="3">
    <source>
        <dbReference type="ARBA" id="ARBA00022801"/>
    </source>
</evidence>
<dbReference type="EC" id="3.5.1.2" evidence="2"/>
<dbReference type="InterPro" id="IPR021196">
    <property type="entry name" value="PdxT/SNO_CS"/>
</dbReference>
<dbReference type="InterPro" id="IPR002161">
    <property type="entry name" value="PdxT/SNO"/>
</dbReference>
<dbReference type="NCBIfam" id="TIGR03800">
    <property type="entry name" value="PLP_synth_Pdx2"/>
    <property type="match status" value="1"/>
</dbReference>
<feature type="active site" description="Nucleophile" evidence="7">
    <location>
        <position position="109"/>
    </location>
</feature>
<evidence type="ECO:0000313" key="10">
    <source>
        <dbReference type="Proteomes" id="UP000813824"/>
    </source>
</evidence>
<proteinExistence type="inferred from homology"/>
<comment type="caution">
    <text evidence="9">The sequence shown here is derived from an EMBL/GenBank/DDBJ whole genome shotgun (WGS) entry which is preliminary data.</text>
</comment>
<dbReference type="Proteomes" id="UP000813824">
    <property type="component" value="Unassembled WGS sequence"/>
</dbReference>
<keyword evidence="3" id="KW-0378">Hydrolase</keyword>
<feature type="binding site" evidence="8">
    <location>
        <begin position="170"/>
        <end position="171"/>
    </location>
    <ligand>
        <name>L-glutamine</name>
        <dbReference type="ChEBI" id="CHEBI:58359"/>
    </ligand>
</feature>
<dbReference type="PROSITE" id="PS01236">
    <property type="entry name" value="PDXT_SNO_1"/>
    <property type="match status" value="1"/>
</dbReference>
<dbReference type="GO" id="GO:0005829">
    <property type="term" value="C:cytosol"/>
    <property type="evidence" value="ECO:0007669"/>
    <property type="project" value="TreeGrafter"/>
</dbReference>
<keyword evidence="4 9" id="KW-0315">Glutamine amidotransferase</keyword>
<evidence type="ECO:0000256" key="8">
    <source>
        <dbReference type="PIRSR" id="PIRSR005639-2"/>
    </source>
</evidence>
<feature type="binding site" evidence="8">
    <location>
        <begin position="78"/>
        <end position="80"/>
    </location>
    <ligand>
        <name>L-glutamine</name>
        <dbReference type="ChEBI" id="CHEBI:58359"/>
    </ligand>
</feature>
<dbReference type="GO" id="GO:0042823">
    <property type="term" value="P:pyridoxal phosphate biosynthetic process"/>
    <property type="evidence" value="ECO:0007669"/>
    <property type="project" value="InterPro"/>
</dbReference>
<dbReference type="AlphaFoldDB" id="A0A8K0UWX1"/>
<evidence type="ECO:0000256" key="5">
    <source>
        <dbReference type="ARBA" id="ARBA00023239"/>
    </source>
</evidence>
<dbReference type="Gene3D" id="3.40.50.880">
    <property type="match status" value="1"/>
</dbReference>
<dbReference type="GO" id="GO:0016829">
    <property type="term" value="F:lyase activity"/>
    <property type="evidence" value="ECO:0007669"/>
    <property type="project" value="UniProtKB-KW"/>
</dbReference>
<dbReference type="OrthoDB" id="2039at2759"/>
<feature type="binding site" evidence="8">
    <location>
        <position position="139"/>
    </location>
    <ligand>
        <name>L-glutamine</name>
        <dbReference type="ChEBI" id="CHEBI:58359"/>
    </ligand>
</feature>
<comment type="catalytic activity">
    <reaction evidence="6">
        <text>L-glutamine + H2O = L-glutamate + NH4(+)</text>
        <dbReference type="Rhea" id="RHEA:15889"/>
        <dbReference type="ChEBI" id="CHEBI:15377"/>
        <dbReference type="ChEBI" id="CHEBI:28938"/>
        <dbReference type="ChEBI" id="CHEBI:29985"/>
        <dbReference type="ChEBI" id="CHEBI:58359"/>
        <dbReference type="EC" id="3.5.1.2"/>
    </reaction>
</comment>
<evidence type="ECO:0000256" key="6">
    <source>
        <dbReference type="ARBA" id="ARBA00049534"/>
    </source>
</evidence>
<evidence type="ECO:0000256" key="4">
    <source>
        <dbReference type="ARBA" id="ARBA00022962"/>
    </source>
</evidence>
<protein>
    <recommendedName>
        <fullName evidence="2">glutaminase</fullName>
        <ecNumber evidence="2">3.5.1.2</ecNumber>
    </recommendedName>
</protein>
<comment type="similarity">
    <text evidence="1">Belongs to the glutaminase PdxT/SNO family.</text>
</comment>
<name>A0A8K0UWX1_9AGAR</name>
<evidence type="ECO:0000313" key="9">
    <source>
        <dbReference type="EMBL" id="KAH8105436.1"/>
    </source>
</evidence>
<sequence length="257" mass="28028">MQSGFEINKNVVIGILGMFDRLSPSIQLVRQIFVALQGAFAEHQVMLKKLSLKRKLCVVLVRSEEDLAKCDALILPGGESTTIALLARLAGLLEPLREFTKTKPVWGTCAGAILLAQTVENTKKGGQEVLGGMSISIARNGWGSQVESFEAPLVAEGLRESDRPFPGVFIRAPVVLSLNPKPQDPPITIVARISAGLLPKTQTLVPPDEDDTDPRDARTIVALRQGRHLLTTFHPELTTDHRIHEYFVHECVLGSSA</sequence>
<dbReference type="GO" id="GO:1903600">
    <property type="term" value="C:glutaminase complex"/>
    <property type="evidence" value="ECO:0007669"/>
    <property type="project" value="TreeGrafter"/>
</dbReference>
<dbReference type="PROSITE" id="PS51130">
    <property type="entry name" value="PDXT_SNO_2"/>
    <property type="match status" value="1"/>
</dbReference>
<keyword evidence="10" id="KW-1185">Reference proteome</keyword>
<gene>
    <name evidence="9" type="ORF">BXZ70DRAFT_998515</name>
</gene>
<keyword evidence="5" id="KW-0456">Lyase</keyword>
<evidence type="ECO:0000256" key="2">
    <source>
        <dbReference type="ARBA" id="ARBA00012918"/>
    </source>
</evidence>
<dbReference type="PANTHER" id="PTHR31559:SF0">
    <property type="entry name" value="PYRIDOXAL 5'-PHOSPHATE SYNTHASE SUBUNIT SNO1-RELATED"/>
    <property type="match status" value="1"/>
</dbReference>
<dbReference type="PIRSF" id="PIRSF005639">
    <property type="entry name" value="Glut_amidoT_SNO"/>
    <property type="match status" value="1"/>
</dbReference>
<dbReference type="Pfam" id="PF01174">
    <property type="entry name" value="SNO"/>
    <property type="match status" value="2"/>
</dbReference>
<dbReference type="GO" id="GO:0008614">
    <property type="term" value="P:pyridoxine metabolic process"/>
    <property type="evidence" value="ECO:0007669"/>
    <property type="project" value="TreeGrafter"/>
</dbReference>
<accession>A0A8K0UWX1</accession>
<feature type="active site" description="Charge relay system" evidence="7">
    <location>
        <position position="234"/>
    </location>
</feature>
<evidence type="ECO:0000256" key="1">
    <source>
        <dbReference type="ARBA" id="ARBA00008345"/>
    </source>
</evidence>
<dbReference type="SUPFAM" id="SSF52317">
    <property type="entry name" value="Class I glutamine amidotransferase-like"/>
    <property type="match status" value="1"/>
</dbReference>
<dbReference type="PANTHER" id="PTHR31559">
    <property type="entry name" value="PYRIDOXAL 5'-PHOSPHATE SYNTHASE SUBUNIT SNO"/>
    <property type="match status" value="1"/>
</dbReference>